<evidence type="ECO:0000313" key="3">
    <source>
        <dbReference type="Proteomes" id="UP001153292"/>
    </source>
</evidence>
<feature type="signal peptide" evidence="1">
    <location>
        <begin position="1"/>
        <end position="21"/>
    </location>
</feature>
<gene>
    <name evidence="2" type="ORF">CHILSU_LOCUS233</name>
</gene>
<dbReference type="EMBL" id="OU963894">
    <property type="protein sequence ID" value="CAH0397170.1"/>
    <property type="molecule type" value="Genomic_DNA"/>
</dbReference>
<protein>
    <recommendedName>
        <fullName evidence="4">Vitellogenin domain-containing protein</fullName>
    </recommendedName>
</protein>
<keyword evidence="1" id="KW-0732">Signal</keyword>
<organism evidence="2 3">
    <name type="scientific">Chilo suppressalis</name>
    <name type="common">Asiatic rice borer moth</name>
    <dbReference type="NCBI Taxonomy" id="168631"/>
    <lineage>
        <taxon>Eukaryota</taxon>
        <taxon>Metazoa</taxon>
        <taxon>Ecdysozoa</taxon>
        <taxon>Arthropoda</taxon>
        <taxon>Hexapoda</taxon>
        <taxon>Insecta</taxon>
        <taxon>Pterygota</taxon>
        <taxon>Neoptera</taxon>
        <taxon>Endopterygota</taxon>
        <taxon>Lepidoptera</taxon>
        <taxon>Glossata</taxon>
        <taxon>Ditrysia</taxon>
        <taxon>Pyraloidea</taxon>
        <taxon>Crambidae</taxon>
        <taxon>Crambinae</taxon>
        <taxon>Chilo</taxon>
    </lineage>
</organism>
<reference evidence="2" key="1">
    <citation type="submission" date="2021-12" db="EMBL/GenBank/DDBJ databases">
        <authorList>
            <person name="King R."/>
        </authorList>
    </citation>
    <scope>NUCLEOTIDE SEQUENCE</scope>
</reference>
<dbReference type="Proteomes" id="UP001153292">
    <property type="component" value="Chromosome 1"/>
</dbReference>
<accession>A0ABN8APG2</accession>
<evidence type="ECO:0008006" key="4">
    <source>
        <dbReference type="Google" id="ProtNLM"/>
    </source>
</evidence>
<name>A0ABN8APG2_CHISP</name>
<keyword evidence="3" id="KW-1185">Reference proteome</keyword>
<evidence type="ECO:0000313" key="2">
    <source>
        <dbReference type="EMBL" id="CAH0397170.1"/>
    </source>
</evidence>
<feature type="chain" id="PRO_5045904424" description="Vitellogenin domain-containing protein" evidence="1">
    <location>
        <begin position="22"/>
        <end position="310"/>
    </location>
</feature>
<proteinExistence type="predicted"/>
<sequence>MKISWDCSTILLTFLWISCTAEEYYYHPYNVTRSTVSGIAAYRSALTLDWLAAEDSRQRELAAAFETEAAPPSRVLATECIAYSRPSAGKVARLMLELLKNLEGDDAKLVPELIQVLIRNKLLVETSALDAEPDLEALVKTPGVMMGEPHVTFPRILAMLWLTITDPTTTKKYGWCPINKVNKYLSANKPAVVAKHMRALEPIVARARFIMEEFIQNITPLNIYQKKTTKSETAAPVRRMVSLGGKLVKTVRRPMRYYESDKVDEMLMSTTNDSMAEESLPMIDGSQEVVTNTCDALVMYRSLVLVCLLI</sequence>
<dbReference type="PROSITE" id="PS51257">
    <property type="entry name" value="PROKAR_LIPOPROTEIN"/>
    <property type="match status" value="1"/>
</dbReference>
<evidence type="ECO:0000256" key="1">
    <source>
        <dbReference type="SAM" id="SignalP"/>
    </source>
</evidence>